<reference evidence="7" key="2">
    <citation type="submission" date="2019-11" db="EMBL/GenBank/DDBJ databases">
        <title>Spread of Macrolides and rifampicin resistant Rhodococcus equi in clinical isolates in the USA.</title>
        <authorList>
            <person name="Alvarez-Narvaez S."/>
            <person name="Huber L."/>
            <person name="Cohen N.D."/>
            <person name="Slovis N."/>
            <person name="Greiter M."/>
            <person name="Giguere S."/>
            <person name="Hart K."/>
        </authorList>
    </citation>
    <scope>NUCLEOTIDE SEQUENCE</scope>
    <source>
        <strain evidence="7">Lh_38</strain>
    </source>
</reference>
<dbReference type="GO" id="GO:0005324">
    <property type="term" value="F:long-chain fatty acid transmembrane transporter activity"/>
    <property type="evidence" value="ECO:0007669"/>
    <property type="project" value="TreeGrafter"/>
</dbReference>
<reference evidence="8 9" key="1">
    <citation type="journal article" date="2016" name="Genome Biol. Evol.">
        <title>Pangenome and Phylogenomic Analysis of the Pathogenic Actinobacterium Rhodococcus equi.</title>
        <authorList>
            <person name="Anastasi E."/>
            <person name="MacArthur I."/>
            <person name="Scortti M."/>
            <person name="Alvarez S."/>
            <person name="Giguere S."/>
            <person name="Vazquez-Boland J.A."/>
        </authorList>
    </citation>
    <scope>NUCLEOTIDE SEQUENCE [LARGE SCALE GENOMIC DNA]</scope>
    <source>
        <strain evidence="8 9">PAM1271</strain>
    </source>
</reference>
<comment type="caution">
    <text evidence="8">The sequence shown here is derived from an EMBL/GenBank/DDBJ whole genome shotgun (WGS) entry which is preliminary data.</text>
</comment>
<dbReference type="GO" id="GO:0005524">
    <property type="term" value="F:ATP binding"/>
    <property type="evidence" value="ECO:0007669"/>
    <property type="project" value="UniProtKB-KW"/>
</dbReference>
<dbReference type="GO" id="GO:0004467">
    <property type="term" value="F:long-chain fatty acid-CoA ligase activity"/>
    <property type="evidence" value="ECO:0007669"/>
    <property type="project" value="TreeGrafter"/>
</dbReference>
<protein>
    <submittedName>
        <fullName evidence="8">Long-chain-acyl-CoA synthetase</fullName>
    </submittedName>
</protein>
<dbReference type="Proteomes" id="UP000193518">
    <property type="component" value="Unassembled WGS sequence"/>
</dbReference>
<dbReference type="InterPro" id="IPR045851">
    <property type="entry name" value="AMP-bd_C_sf"/>
</dbReference>
<dbReference type="Gene3D" id="3.40.50.12780">
    <property type="entry name" value="N-terminal domain of ligase-like"/>
    <property type="match status" value="1"/>
</dbReference>
<dbReference type="GO" id="GO:0044539">
    <property type="term" value="P:long-chain fatty acid import into cell"/>
    <property type="evidence" value="ECO:0007669"/>
    <property type="project" value="TreeGrafter"/>
</dbReference>
<dbReference type="InterPro" id="IPR000873">
    <property type="entry name" value="AMP-dep_synth/lig_dom"/>
</dbReference>
<evidence type="ECO:0000313" key="9">
    <source>
        <dbReference type="Proteomes" id="UP000193518"/>
    </source>
</evidence>
<dbReference type="PANTHER" id="PTHR43107:SF15">
    <property type="entry name" value="FATTY ACID TRANSPORT PROTEIN 3, ISOFORM A"/>
    <property type="match status" value="1"/>
</dbReference>
<dbReference type="Gene3D" id="3.30.300.30">
    <property type="match status" value="1"/>
</dbReference>
<keyword evidence="4" id="KW-0067">ATP-binding</keyword>
<dbReference type="PROSITE" id="PS00455">
    <property type="entry name" value="AMP_BINDING"/>
    <property type="match status" value="1"/>
</dbReference>
<evidence type="ECO:0000313" key="7">
    <source>
        <dbReference type="EMBL" id="MBM4625775.1"/>
    </source>
</evidence>
<keyword evidence="2" id="KW-0436">Ligase</keyword>
<evidence type="ECO:0000259" key="5">
    <source>
        <dbReference type="Pfam" id="PF00501"/>
    </source>
</evidence>
<dbReference type="InterPro" id="IPR020845">
    <property type="entry name" value="AMP-binding_CS"/>
</dbReference>
<keyword evidence="3" id="KW-0547">Nucleotide-binding</keyword>
<gene>
    <name evidence="8" type="ORF">A5N68_00505</name>
    <name evidence="7" type="ORF">GS453_02645</name>
</gene>
<evidence type="ECO:0000256" key="1">
    <source>
        <dbReference type="ARBA" id="ARBA00006432"/>
    </source>
</evidence>
<evidence type="ECO:0000256" key="3">
    <source>
        <dbReference type="ARBA" id="ARBA00022741"/>
    </source>
</evidence>
<evidence type="ECO:0000256" key="2">
    <source>
        <dbReference type="ARBA" id="ARBA00022598"/>
    </source>
</evidence>
<dbReference type="EMBL" id="WUXD01000001">
    <property type="protein sequence ID" value="MBM4625775.1"/>
    <property type="molecule type" value="Genomic_DNA"/>
</dbReference>
<dbReference type="PANTHER" id="PTHR43107">
    <property type="entry name" value="LONG-CHAIN FATTY ACID TRANSPORT PROTEIN"/>
    <property type="match status" value="1"/>
</dbReference>
<dbReference type="Pfam" id="PF00501">
    <property type="entry name" value="AMP-binding"/>
    <property type="match status" value="1"/>
</dbReference>
<evidence type="ECO:0000313" key="8">
    <source>
        <dbReference type="EMBL" id="ORM30762.1"/>
    </source>
</evidence>
<feature type="domain" description="AMP-dependent synthetase/ligase" evidence="5">
    <location>
        <begin position="52"/>
        <end position="379"/>
    </location>
</feature>
<dbReference type="InterPro" id="IPR042099">
    <property type="entry name" value="ANL_N_sf"/>
</dbReference>
<dbReference type="GO" id="GO:0005886">
    <property type="term" value="C:plasma membrane"/>
    <property type="evidence" value="ECO:0007669"/>
    <property type="project" value="TreeGrafter"/>
</dbReference>
<dbReference type="EMBL" id="LWIC01000001">
    <property type="protein sequence ID" value="ORM30762.1"/>
    <property type="molecule type" value="Genomic_DNA"/>
</dbReference>
<accession>A0AAE5MKA5</accession>
<name>A0AAE5MKA5_RHOHA</name>
<proteinExistence type="inferred from homology"/>
<evidence type="ECO:0000256" key="4">
    <source>
        <dbReference type="ARBA" id="ARBA00022840"/>
    </source>
</evidence>
<evidence type="ECO:0000259" key="6">
    <source>
        <dbReference type="Pfam" id="PF13193"/>
    </source>
</evidence>
<organism evidence="8 9">
    <name type="scientific">Rhodococcus hoagii</name>
    <name type="common">Corynebacterium equii</name>
    <dbReference type="NCBI Taxonomy" id="43767"/>
    <lineage>
        <taxon>Bacteria</taxon>
        <taxon>Bacillati</taxon>
        <taxon>Actinomycetota</taxon>
        <taxon>Actinomycetes</taxon>
        <taxon>Mycobacteriales</taxon>
        <taxon>Nocardiaceae</taxon>
        <taxon>Prescottella</taxon>
    </lineage>
</organism>
<dbReference type="InterPro" id="IPR025110">
    <property type="entry name" value="AMP-bd_C"/>
</dbReference>
<comment type="similarity">
    <text evidence="1">Belongs to the ATP-dependent AMP-binding enzyme family.</text>
</comment>
<dbReference type="NCBIfam" id="NF006134">
    <property type="entry name" value="PRK08279.1"/>
    <property type="match status" value="1"/>
</dbReference>
<dbReference type="RefSeq" id="WP_044990724.1">
    <property type="nucleotide sequence ID" value="NZ_AP025268.1"/>
</dbReference>
<dbReference type="SUPFAM" id="SSF56801">
    <property type="entry name" value="Acetyl-CoA synthetase-like"/>
    <property type="match status" value="1"/>
</dbReference>
<dbReference type="Proteomes" id="UP000738270">
    <property type="component" value="Unassembled WGS sequence"/>
</dbReference>
<dbReference type="Pfam" id="PF13193">
    <property type="entry name" value="AMP-binding_C"/>
    <property type="match status" value="1"/>
</dbReference>
<dbReference type="FunFam" id="3.30.300.30:FF:000020">
    <property type="entry name" value="Long-chain fatty acid transporter"/>
    <property type="match status" value="1"/>
</dbReference>
<feature type="domain" description="AMP-binding enzyme C-terminal" evidence="6">
    <location>
        <begin position="470"/>
        <end position="546"/>
    </location>
</feature>
<dbReference type="AlphaFoldDB" id="A0AAE5MKA5"/>
<sequence length="593" mass="64758">MPMSSDAAASTIGLVQLALQLPRMATEIPSLARGALGLTRKPDARESIGRVFQDLARRQPDRPFIRFDGASISYRQANERVNRYADVLVQQGVERGDVVGILMKNRPETLLLTLAAVKLGAVAGMLNHNQRGEVLAHSLSLLDSRVLVVGEECDEAISSLSGAPDADTVLSAGKLDELAESADPSNPAVCEQIQAKERAFYIFTSGTTGMPKASLMSHFRWLKSMSGLGAMGVRLRRNDTLYCALPLYHNNALTVSLSSVLSSGATFAIARTFSASRFWDDAKRNGATAFVYIGEVCRYLLNQPERPSDRDNGIRLMVGNGLRPEIWTEFTERFGIDRVAEFYGASECNIAFVNALGVERTAGVCPLPHAVVEYDQDTGRARRAQDGRLRRVRVGEVGLLLSKVTDRAPFDGYTDPEATESKLVRDAFKDGDCWFDTGDLVRDQGFMHVAFVDRLGDTFRWKGENVATTEVEGAMSAHPAIEQSVVYGVAVPGTDGKAGMAAVTLRDGHELDGARLAAHLFDRLPSYAVPLFVRVVDSLETTSTFKSRKVELREEAYSSDVERLYVLAGRRDGYRPAYDGYVREVADGTAPGA</sequence>